<dbReference type="PANTHER" id="PTHR48057">
    <property type="entry name" value="LEUCINE-RICH REPEAT SERINE/THREONINE-PROTEIN KINASE 1"/>
    <property type="match status" value="1"/>
</dbReference>
<keyword evidence="2" id="KW-0812">Transmembrane</keyword>
<evidence type="ECO:0000256" key="2">
    <source>
        <dbReference type="SAM" id="Phobius"/>
    </source>
</evidence>
<evidence type="ECO:0000313" key="3">
    <source>
        <dbReference type="EMBL" id="KKR41908.1"/>
    </source>
</evidence>
<dbReference type="InterPro" id="IPR032675">
    <property type="entry name" value="LRR_dom_sf"/>
</dbReference>
<feature type="region of interest" description="Disordered" evidence="1">
    <location>
        <begin position="311"/>
        <end position="353"/>
    </location>
</feature>
<dbReference type="Proteomes" id="UP000034881">
    <property type="component" value="Unassembled WGS sequence"/>
</dbReference>
<keyword evidence="2" id="KW-1133">Transmembrane helix</keyword>
<dbReference type="PANTHER" id="PTHR48057:SF29">
    <property type="entry name" value="OS02G0609900 PROTEIN"/>
    <property type="match status" value="1"/>
</dbReference>
<reference evidence="3 4" key="1">
    <citation type="journal article" date="2015" name="Nature">
        <title>rRNA introns, odd ribosomes, and small enigmatic genomes across a large radiation of phyla.</title>
        <authorList>
            <person name="Brown C.T."/>
            <person name="Hug L.A."/>
            <person name="Thomas B.C."/>
            <person name="Sharon I."/>
            <person name="Castelle C.J."/>
            <person name="Singh A."/>
            <person name="Wilkins M.J."/>
            <person name="Williams K.H."/>
            <person name="Banfield J.F."/>
        </authorList>
    </citation>
    <scope>NUCLEOTIDE SEQUENCE [LARGE SCALE GENOMIC DNA]</scope>
</reference>
<name>A0A0G0QP52_9BACT</name>
<dbReference type="SUPFAM" id="SSF52058">
    <property type="entry name" value="L domain-like"/>
    <property type="match status" value="1"/>
</dbReference>
<dbReference type="InterPro" id="IPR052595">
    <property type="entry name" value="LRRC69/RLP"/>
</dbReference>
<proteinExistence type="predicted"/>
<accession>A0A0G0QP52</accession>
<organism evidence="3 4">
    <name type="scientific">Candidatus Daviesbacteria bacterium GW2011_GWC2_40_12</name>
    <dbReference type="NCBI Taxonomy" id="1618431"/>
    <lineage>
        <taxon>Bacteria</taxon>
        <taxon>Candidatus Daviesiibacteriota</taxon>
    </lineage>
</organism>
<sequence>MPNKSKEIYFERGFSHFVVLLISAVVIILVLLPGAKTIKQQENFTSQEPKNVLGEKQQIALTPCSGGGLTAAVYKDFQMQYTNENFLRVVNSKDLLKDVSQLKDLTCLQYLDATDQTVKGDIKDLKNLTNLEVFSLYSNPEVSGDICSLSNATKLRSLKFAFDPKITGDISCLKNLTNLETFAMTHTQISGDISVFANMPNLKAIYLSGTNTKGDICSLKNLTNLEELGIADEYPGNPDITGDLSCLNGLQKLKRVAIYNTKTTNCEAFTKSHPTLAQTTTESGKQGGGGCSKESMKTSVNYGQKYEKKIGKEVQTEVRGQPGYNKEKTGGAGPNNGDERGSNQGLDRGPDNRNFFQKLISSILGIFGIKTEGPQGNSGPSANMKGGGDRGPMLEGAVGPGGCKSQTECDAFCNKVENRDTCDKFTPPGEKR</sequence>
<keyword evidence="2" id="KW-0472">Membrane</keyword>
<dbReference type="AlphaFoldDB" id="A0A0G0QP52"/>
<evidence type="ECO:0000313" key="4">
    <source>
        <dbReference type="Proteomes" id="UP000034881"/>
    </source>
</evidence>
<evidence type="ECO:0000256" key="1">
    <source>
        <dbReference type="SAM" id="MobiDB-lite"/>
    </source>
</evidence>
<feature type="region of interest" description="Disordered" evidence="1">
    <location>
        <begin position="371"/>
        <end position="401"/>
    </location>
</feature>
<comment type="caution">
    <text evidence="3">The sequence shown here is derived from an EMBL/GenBank/DDBJ whole genome shotgun (WGS) entry which is preliminary data.</text>
</comment>
<dbReference type="EMBL" id="LBYB01000005">
    <property type="protein sequence ID" value="KKR41908.1"/>
    <property type="molecule type" value="Genomic_DNA"/>
</dbReference>
<protein>
    <submittedName>
        <fullName evidence="3">Uncharacterized protein</fullName>
    </submittedName>
</protein>
<feature type="transmembrane region" description="Helical" evidence="2">
    <location>
        <begin position="14"/>
        <end position="32"/>
    </location>
</feature>
<gene>
    <name evidence="3" type="ORF">UT77_C0005G0023</name>
</gene>
<dbReference type="Gene3D" id="3.80.10.10">
    <property type="entry name" value="Ribonuclease Inhibitor"/>
    <property type="match status" value="2"/>
</dbReference>